<accession>A0A6A5Z7F3</accession>
<dbReference type="PANTHER" id="PTHR46865">
    <property type="entry name" value="OXIDOREDUCTASE-RELATED"/>
    <property type="match status" value="1"/>
</dbReference>
<feature type="domain" description="FAD-binding" evidence="4">
    <location>
        <begin position="8"/>
        <end position="370"/>
    </location>
</feature>
<reference evidence="5" key="1">
    <citation type="journal article" date="2020" name="Stud. Mycol.">
        <title>101 Dothideomycetes genomes: a test case for predicting lifestyles and emergence of pathogens.</title>
        <authorList>
            <person name="Haridas S."/>
            <person name="Albert R."/>
            <person name="Binder M."/>
            <person name="Bloem J."/>
            <person name="Labutti K."/>
            <person name="Salamov A."/>
            <person name="Andreopoulos B."/>
            <person name="Baker S."/>
            <person name="Barry K."/>
            <person name="Bills G."/>
            <person name="Bluhm B."/>
            <person name="Cannon C."/>
            <person name="Castanera R."/>
            <person name="Culley D."/>
            <person name="Daum C."/>
            <person name="Ezra D."/>
            <person name="Gonzalez J."/>
            <person name="Henrissat B."/>
            <person name="Kuo A."/>
            <person name="Liang C."/>
            <person name="Lipzen A."/>
            <person name="Lutzoni F."/>
            <person name="Magnuson J."/>
            <person name="Mondo S."/>
            <person name="Nolan M."/>
            <person name="Ohm R."/>
            <person name="Pangilinan J."/>
            <person name="Park H.-J."/>
            <person name="Ramirez L."/>
            <person name="Alfaro M."/>
            <person name="Sun H."/>
            <person name="Tritt A."/>
            <person name="Yoshinaga Y."/>
            <person name="Zwiers L.-H."/>
            <person name="Turgeon B."/>
            <person name="Goodwin S."/>
            <person name="Spatafora J."/>
            <person name="Crous P."/>
            <person name="Grigoriev I."/>
        </authorList>
    </citation>
    <scope>NUCLEOTIDE SEQUENCE</scope>
    <source>
        <strain evidence="5">CBS 627.86</strain>
    </source>
</reference>
<protein>
    <recommendedName>
        <fullName evidence="4">FAD-binding domain-containing protein</fullName>
    </recommendedName>
</protein>
<evidence type="ECO:0000313" key="6">
    <source>
        <dbReference type="Proteomes" id="UP000799770"/>
    </source>
</evidence>
<dbReference type="GO" id="GO:0071949">
    <property type="term" value="F:FAD binding"/>
    <property type="evidence" value="ECO:0007669"/>
    <property type="project" value="InterPro"/>
</dbReference>
<dbReference type="OrthoDB" id="655030at2759"/>
<keyword evidence="2" id="KW-0274">FAD</keyword>
<organism evidence="5 6">
    <name type="scientific">Lophiotrema nucula</name>
    <dbReference type="NCBI Taxonomy" id="690887"/>
    <lineage>
        <taxon>Eukaryota</taxon>
        <taxon>Fungi</taxon>
        <taxon>Dikarya</taxon>
        <taxon>Ascomycota</taxon>
        <taxon>Pezizomycotina</taxon>
        <taxon>Dothideomycetes</taxon>
        <taxon>Pleosporomycetidae</taxon>
        <taxon>Pleosporales</taxon>
        <taxon>Lophiotremataceae</taxon>
        <taxon>Lophiotrema</taxon>
    </lineage>
</organism>
<gene>
    <name evidence="5" type="ORF">BDV96DRAFT_521918</name>
</gene>
<evidence type="ECO:0000259" key="4">
    <source>
        <dbReference type="Pfam" id="PF01494"/>
    </source>
</evidence>
<dbReference type="AlphaFoldDB" id="A0A6A5Z7F3"/>
<proteinExistence type="predicted"/>
<keyword evidence="6" id="KW-1185">Reference proteome</keyword>
<dbReference type="Gene3D" id="3.50.50.60">
    <property type="entry name" value="FAD/NAD(P)-binding domain"/>
    <property type="match status" value="1"/>
</dbReference>
<dbReference type="InterPro" id="IPR051704">
    <property type="entry name" value="FAD_aromatic-hydroxylase"/>
</dbReference>
<dbReference type="PANTHER" id="PTHR46865:SF2">
    <property type="entry name" value="MONOOXYGENASE"/>
    <property type="match status" value="1"/>
</dbReference>
<dbReference type="InterPro" id="IPR036188">
    <property type="entry name" value="FAD/NAD-bd_sf"/>
</dbReference>
<name>A0A6A5Z7F3_9PLEO</name>
<dbReference type="EMBL" id="ML977325">
    <property type="protein sequence ID" value="KAF2114298.1"/>
    <property type="molecule type" value="Genomic_DNA"/>
</dbReference>
<evidence type="ECO:0000256" key="3">
    <source>
        <dbReference type="ARBA" id="ARBA00023002"/>
    </source>
</evidence>
<evidence type="ECO:0000313" key="5">
    <source>
        <dbReference type="EMBL" id="KAF2114298.1"/>
    </source>
</evidence>
<keyword evidence="3" id="KW-0560">Oxidoreductase</keyword>
<dbReference type="PRINTS" id="PR00420">
    <property type="entry name" value="RNGMNOXGNASE"/>
</dbReference>
<dbReference type="Gene3D" id="3.30.9.30">
    <property type="match status" value="1"/>
</dbReference>
<evidence type="ECO:0000256" key="2">
    <source>
        <dbReference type="ARBA" id="ARBA00022827"/>
    </source>
</evidence>
<keyword evidence="1" id="KW-0285">Flavoprotein</keyword>
<dbReference type="Pfam" id="PF01494">
    <property type="entry name" value="FAD_binding_3"/>
    <property type="match status" value="1"/>
</dbReference>
<dbReference type="InterPro" id="IPR002938">
    <property type="entry name" value="FAD-bd"/>
</dbReference>
<sequence>MSKEPLNILISGAGIAGATLALCLARQPHLEPKPNITLIERAPKPRTTGQAIDIRGPGVNVIRRMGIEQKIKAKHTTETGICFVDQAGNTVAKFDATGDTEHQTATSEFEILRGELTELLLDEVQEANEKENVNINVVYGETIATLKEEDDGVQISFTNGMLEAQKFDVVAAADGVSSQTRPMMLDQYKDGAEVNPSGMYIAFFTAPRLEHDKDIWSWFTAPSGLAAHLRPHRNKTTMGAYLAVTNSKSEGIPEVDAALSKNVAAQKALLHERFANVDYTEKKRMLEAMDQSEDFYMQQVARVLTSKWTSSRCALIGDSAYAVMGMGTSLAMIGAYMVAGELSKVQTNSAAEISAALQRYEDGMKPFATKCQKMPNGVLQLANPQTTLGVGVLRSVLRFVYWTGLGKLLSSDRWQSDEKWQLPDYGWEGAKTEKS</sequence>
<evidence type="ECO:0000256" key="1">
    <source>
        <dbReference type="ARBA" id="ARBA00022630"/>
    </source>
</evidence>
<dbReference type="GO" id="GO:0016491">
    <property type="term" value="F:oxidoreductase activity"/>
    <property type="evidence" value="ECO:0007669"/>
    <property type="project" value="UniProtKB-KW"/>
</dbReference>
<dbReference type="Proteomes" id="UP000799770">
    <property type="component" value="Unassembled WGS sequence"/>
</dbReference>
<dbReference type="SUPFAM" id="SSF51905">
    <property type="entry name" value="FAD/NAD(P)-binding domain"/>
    <property type="match status" value="1"/>
</dbReference>